<evidence type="ECO:0000313" key="2">
    <source>
        <dbReference type="EMBL" id="GAA1747302.1"/>
    </source>
</evidence>
<feature type="domain" description="AB hydrolase-1" evidence="1">
    <location>
        <begin position="16"/>
        <end position="228"/>
    </location>
</feature>
<reference evidence="2 3" key="1">
    <citation type="journal article" date="2019" name="Int. J. Syst. Evol. Microbiol.">
        <title>The Global Catalogue of Microorganisms (GCM) 10K type strain sequencing project: providing services to taxonomists for standard genome sequencing and annotation.</title>
        <authorList>
            <consortium name="The Broad Institute Genomics Platform"/>
            <consortium name="The Broad Institute Genome Sequencing Center for Infectious Disease"/>
            <person name="Wu L."/>
            <person name="Ma J."/>
        </authorList>
    </citation>
    <scope>NUCLEOTIDE SEQUENCE [LARGE SCALE GENOMIC DNA]</scope>
    <source>
        <strain evidence="2 3">JCM 14319</strain>
    </source>
</reference>
<dbReference type="InterPro" id="IPR050228">
    <property type="entry name" value="Carboxylesterase_BioH"/>
</dbReference>
<sequence length="248" mass="26899">MRLAVHESGSGSRTAVLIHGIMSDSRAWHRVTAELEAKGFRVLAVDLSGHGRSPRALRYSPAAWADDVVETVAPMLDVAPDVVMGHSLGGLVASLVADRLAPRAAIYIDPAFAFPKGVKGWAFKAFFAIAPRPKRSALVRMNPKWSAYDVDIELATLRDWDKRTILGFSDTRPLVPPARLVAPSLVLLAEKSLLITDRVAAQMRRQGMTVATVPGTGHTVFRDDHAGFMHAVLEWLRGVAPAAVRAEV</sequence>
<dbReference type="SUPFAM" id="SSF53474">
    <property type="entry name" value="alpha/beta-Hydrolases"/>
    <property type="match status" value="1"/>
</dbReference>
<comment type="caution">
    <text evidence="2">The sequence shown here is derived from an EMBL/GenBank/DDBJ whole genome shotgun (WGS) entry which is preliminary data.</text>
</comment>
<dbReference type="GO" id="GO:0016787">
    <property type="term" value="F:hydrolase activity"/>
    <property type="evidence" value="ECO:0007669"/>
    <property type="project" value="UniProtKB-KW"/>
</dbReference>
<dbReference type="EMBL" id="BAAANH010000001">
    <property type="protein sequence ID" value="GAA1747302.1"/>
    <property type="molecule type" value="Genomic_DNA"/>
</dbReference>
<dbReference type="Pfam" id="PF12697">
    <property type="entry name" value="Abhydrolase_6"/>
    <property type="match status" value="1"/>
</dbReference>
<dbReference type="PANTHER" id="PTHR43194:SF2">
    <property type="entry name" value="PEROXISOMAL MEMBRANE PROTEIN LPX1"/>
    <property type="match status" value="1"/>
</dbReference>
<evidence type="ECO:0000259" key="1">
    <source>
        <dbReference type="Pfam" id="PF12697"/>
    </source>
</evidence>
<evidence type="ECO:0000313" key="3">
    <source>
        <dbReference type="Proteomes" id="UP001500506"/>
    </source>
</evidence>
<dbReference type="RefSeq" id="WP_232496510.1">
    <property type="nucleotide sequence ID" value="NZ_BAAANH010000001.1"/>
</dbReference>
<protein>
    <submittedName>
        <fullName evidence="2">Alpha/beta hydrolase</fullName>
    </submittedName>
</protein>
<dbReference type="InterPro" id="IPR000073">
    <property type="entry name" value="AB_hydrolase_1"/>
</dbReference>
<keyword evidence="3" id="KW-1185">Reference proteome</keyword>
<keyword evidence="2" id="KW-0378">Hydrolase</keyword>
<dbReference type="Proteomes" id="UP001500506">
    <property type="component" value="Unassembled WGS sequence"/>
</dbReference>
<proteinExistence type="predicted"/>
<organism evidence="2 3">
    <name type="scientific">Agromyces humatus</name>
    <dbReference type="NCBI Taxonomy" id="279573"/>
    <lineage>
        <taxon>Bacteria</taxon>
        <taxon>Bacillati</taxon>
        <taxon>Actinomycetota</taxon>
        <taxon>Actinomycetes</taxon>
        <taxon>Micrococcales</taxon>
        <taxon>Microbacteriaceae</taxon>
        <taxon>Agromyces</taxon>
    </lineage>
</organism>
<dbReference type="InterPro" id="IPR029058">
    <property type="entry name" value="AB_hydrolase_fold"/>
</dbReference>
<dbReference type="PANTHER" id="PTHR43194">
    <property type="entry name" value="HYDROLASE ALPHA/BETA FOLD FAMILY"/>
    <property type="match status" value="1"/>
</dbReference>
<name>A0ABN2K3J6_9MICO</name>
<accession>A0ABN2K3J6</accession>
<gene>
    <name evidence="2" type="ORF">GCM10009747_00380</name>
</gene>
<dbReference type="Gene3D" id="3.40.50.1820">
    <property type="entry name" value="alpha/beta hydrolase"/>
    <property type="match status" value="1"/>
</dbReference>